<organism evidence="6 7">
    <name type="scientific">Fibrella forsythiae</name>
    <dbReference type="NCBI Taxonomy" id="2817061"/>
    <lineage>
        <taxon>Bacteria</taxon>
        <taxon>Pseudomonadati</taxon>
        <taxon>Bacteroidota</taxon>
        <taxon>Cytophagia</taxon>
        <taxon>Cytophagales</taxon>
        <taxon>Spirosomataceae</taxon>
        <taxon>Fibrella</taxon>
    </lineage>
</organism>
<reference evidence="6 7" key="1">
    <citation type="submission" date="2021-03" db="EMBL/GenBank/DDBJ databases">
        <title>Fibrella sp. HMF5405 genome sequencing and assembly.</title>
        <authorList>
            <person name="Kang H."/>
            <person name="Kim H."/>
            <person name="Bae S."/>
            <person name="Joh K."/>
        </authorList>
    </citation>
    <scope>NUCLEOTIDE SEQUENCE [LARGE SCALE GENOMIC DNA]</scope>
    <source>
        <strain evidence="6 7">HMF5405</strain>
    </source>
</reference>
<dbReference type="Gene3D" id="3.40.640.10">
    <property type="entry name" value="Type I PLP-dependent aspartate aminotransferase-like (Major domain)"/>
    <property type="match status" value="1"/>
</dbReference>
<evidence type="ECO:0000313" key="7">
    <source>
        <dbReference type="Proteomes" id="UP000664628"/>
    </source>
</evidence>
<name>A0ABS3JQG3_9BACT</name>
<keyword evidence="7" id="KW-1185">Reference proteome</keyword>
<accession>A0ABS3JQG3</accession>
<dbReference type="InterPro" id="IPR006311">
    <property type="entry name" value="TAT_signal"/>
</dbReference>
<keyword evidence="4" id="KW-0663">Pyridoxal phosphate</keyword>
<dbReference type="PROSITE" id="PS51318">
    <property type="entry name" value="TAT"/>
    <property type="match status" value="1"/>
</dbReference>
<evidence type="ECO:0000259" key="5">
    <source>
        <dbReference type="Pfam" id="PF00155"/>
    </source>
</evidence>
<dbReference type="InterPro" id="IPR015424">
    <property type="entry name" value="PyrdxlP-dep_Trfase"/>
</dbReference>
<keyword evidence="2 6" id="KW-0032">Aminotransferase</keyword>
<evidence type="ECO:0000256" key="3">
    <source>
        <dbReference type="ARBA" id="ARBA00022679"/>
    </source>
</evidence>
<protein>
    <submittedName>
        <fullName evidence="6">Aminotransferase class I/II-fold pyridoxal phosphate-dependent enzyme</fullName>
    </submittedName>
</protein>
<proteinExistence type="inferred from homology"/>
<evidence type="ECO:0000256" key="1">
    <source>
        <dbReference type="ARBA" id="ARBA00007970"/>
    </source>
</evidence>
<dbReference type="InterPro" id="IPR015422">
    <property type="entry name" value="PyrdxlP-dep_Trfase_small"/>
</dbReference>
<dbReference type="Proteomes" id="UP000664628">
    <property type="component" value="Unassembled WGS sequence"/>
</dbReference>
<sequence length="394" mass="43115">MSHVINRRSWLRSAGLVTAGLGFSRWQEAKAEFIPESVVAEQRLFGEFAQLNSLPPDTMPALKARLFANENPYGISTSAKEALNKATAIGNRYAWMEFAQLKTMIAQAEGVTAKNILITPGSSDVLMAGAAYYSQKGPILTCRPTYDDLLERATAMKGQILTVPATAGLSYDLAALKAKALSTPGLSMVYIVNPNNPTGTIVPPAELAQFCRDVAPTVPVFIDEAYIDFLEPADRPMLGKLIADGLDVILARTFSKIHGFAGLRLGYVMAQPKTLQLLKPFTNGEFAVSITTLMGGIASYQDQAWQTYCRTENTKARDYTMKALKGLGYEPIPSYANFILFPIKMKTKAFEGQMFGQGVGIQTREIDRQPYCRVSIGTQAEMETFIDAFKKVVG</sequence>
<comment type="caution">
    <text evidence="6">The sequence shown here is derived from an EMBL/GenBank/DDBJ whole genome shotgun (WGS) entry which is preliminary data.</text>
</comment>
<dbReference type="InterPro" id="IPR004839">
    <property type="entry name" value="Aminotransferase_I/II_large"/>
</dbReference>
<dbReference type="PANTHER" id="PTHR43643">
    <property type="entry name" value="HISTIDINOL-PHOSPHATE AMINOTRANSFERASE 2"/>
    <property type="match status" value="1"/>
</dbReference>
<keyword evidence="3" id="KW-0808">Transferase</keyword>
<dbReference type="SUPFAM" id="SSF53383">
    <property type="entry name" value="PLP-dependent transferases"/>
    <property type="match status" value="1"/>
</dbReference>
<gene>
    <name evidence="6" type="ORF">J2I46_24100</name>
</gene>
<evidence type="ECO:0000256" key="4">
    <source>
        <dbReference type="ARBA" id="ARBA00022898"/>
    </source>
</evidence>
<dbReference type="EMBL" id="JAFMYW010000008">
    <property type="protein sequence ID" value="MBO0951688.1"/>
    <property type="molecule type" value="Genomic_DNA"/>
</dbReference>
<dbReference type="PANTHER" id="PTHR43643:SF3">
    <property type="entry name" value="HISTIDINOL-PHOSPHATE AMINOTRANSFERASE"/>
    <property type="match status" value="1"/>
</dbReference>
<evidence type="ECO:0000256" key="2">
    <source>
        <dbReference type="ARBA" id="ARBA00022576"/>
    </source>
</evidence>
<dbReference type="GO" id="GO:0008483">
    <property type="term" value="F:transaminase activity"/>
    <property type="evidence" value="ECO:0007669"/>
    <property type="project" value="UniProtKB-KW"/>
</dbReference>
<dbReference type="RefSeq" id="WP_207331633.1">
    <property type="nucleotide sequence ID" value="NZ_JAFMYW010000008.1"/>
</dbReference>
<dbReference type="Gene3D" id="3.90.1150.10">
    <property type="entry name" value="Aspartate Aminotransferase, domain 1"/>
    <property type="match status" value="1"/>
</dbReference>
<dbReference type="CDD" id="cd00609">
    <property type="entry name" value="AAT_like"/>
    <property type="match status" value="1"/>
</dbReference>
<comment type="similarity">
    <text evidence="1">Belongs to the class-II pyridoxal-phosphate-dependent aminotransferase family. Histidinol-phosphate aminotransferase subfamily.</text>
</comment>
<dbReference type="Pfam" id="PF00155">
    <property type="entry name" value="Aminotran_1_2"/>
    <property type="match status" value="1"/>
</dbReference>
<evidence type="ECO:0000313" key="6">
    <source>
        <dbReference type="EMBL" id="MBO0951688.1"/>
    </source>
</evidence>
<dbReference type="InterPro" id="IPR015421">
    <property type="entry name" value="PyrdxlP-dep_Trfase_major"/>
</dbReference>
<feature type="domain" description="Aminotransferase class I/classII large" evidence="5">
    <location>
        <begin position="66"/>
        <end position="389"/>
    </location>
</feature>
<dbReference type="InterPro" id="IPR050106">
    <property type="entry name" value="HistidinolP_aminotransfase"/>
</dbReference>